<dbReference type="STRING" id="675120.N1PSN1"/>
<keyword evidence="3" id="KW-0539">Nucleus</keyword>
<dbReference type="GO" id="GO:0006325">
    <property type="term" value="P:chromatin organization"/>
    <property type="evidence" value="ECO:0007669"/>
    <property type="project" value="UniProtKB-ARBA"/>
</dbReference>
<proteinExistence type="predicted"/>
<comment type="subcellular location">
    <subcellularLocation>
        <location evidence="1">Nucleus</location>
    </subcellularLocation>
</comment>
<protein>
    <recommendedName>
        <fullName evidence="5">Bromo domain-containing protein</fullName>
    </recommendedName>
</protein>
<gene>
    <name evidence="6" type="ORF">DOTSEDRAFT_98083</name>
</gene>
<dbReference type="Proteomes" id="UP000016933">
    <property type="component" value="Unassembled WGS sequence"/>
</dbReference>
<dbReference type="InterPro" id="IPR036427">
    <property type="entry name" value="Bromodomain-like_sf"/>
</dbReference>
<dbReference type="PANTHER" id="PTHR45915">
    <property type="entry name" value="TRANSCRIPTION INTERMEDIARY FACTOR"/>
    <property type="match status" value="1"/>
</dbReference>
<evidence type="ECO:0000256" key="1">
    <source>
        <dbReference type="ARBA" id="ARBA00004123"/>
    </source>
</evidence>
<dbReference type="AlphaFoldDB" id="N1PSN1"/>
<evidence type="ECO:0000256" key="3">
    <source>
        <dbReference type="ARBA" id="ARBA00023242"/>
    </source>
</evidence>
<sequence>FLHPVDPVEFPTYYNIISRPMDLSTMASKLEQGEYKNAEESKADFDLMIKNCLAFN</sequence>
<dbReference type="Pfam" id="PF00439">
    <property type="entry name" value="Bromodomain"/>
    <property type="match status" value="1"/>
</dbReference>
<dbReference type="Gene3D" id="1.20.920.10">
    <property type="entry name" value="Bromodomain-like"/>
    <property type="match status" value="1"/>
</dbReference>
<evidence type="ECO:0000313" key="6">
    <source>
        <dbReference type="EMBL" id="EME45429.1"/>
    </source>
</evidence>
<dbReference type="PRINTS" id="PR00503">
    <property type="entry name" value="BROMODOMAIN"/>
</dbReference>
<dbReference type="SMART" id="SM00297">
    <property type="entry name" value="BROMO"/>
    <property type="match status" value="1"/>
</dbReference>
<dbReference type="EMBL" id="KB446538">
    <property type="protein sequence ID" value="EME45429.1"/>
    <property type="molecule type" value="Genomic_DNA"/>
</dbReference>
<feature type="non-terminal residue" evidence="6">
    <location>
        <position position="56"/>
    </location>
</feature>
<reference evidence="6 7" key="2">
    <citation type="journal article" date="2012" name="PLoS Pathog.">
        <title>Diverse lifestyles and strategies of plant pathogenesis encoded in the genomes of eighteen Dothideomycetes fungi.</title>
        <authorList>
            <person name="Ohm R.A."/>
            <person name="Feau N."/>
            <person name="Henrissat B."/>
            <person name="Schoch C.L."/>
            <person name="Horwitz B.A."/>
            <person name="Barry K.W."/>
            <person name="Condon B.J."/>
            <person name="Copeland A.C."/>
            <person name="Dhillon B."/>
            <person name="Glaser F."/>
            <person name="Hesse C.N."/>
            <person name="Kosti I."/>
            <person name="LaButti K."/>
            <person name="Lindquist E.A."/>
            <person name="Lucas S."/>
            <person name="Salamov A.A."/>
            <person name="Bradshaw R.E."/>
            <person name="Ciuffetti L."/>
            <person name="Hamelin R.C."/>
            <person name="Kema G.H.J."/>
            <person name="Lawrence C."/>
            <person name="Scott J.A."/>
            <person name="Spatafora J.W."/>
            <person name="Turgeon B.G."/>
            <person name="de Wit P.J.G.M."/>
            <person name="Zhong S."/>
            <person name="Goodwin S.B."/>
            <person name="Grigoriev I.V."/>
        </authorList>
    </citation>
    <scope>NUCLEOTIDE SEQUENCE [LARGE SCALE GENOMIC DNA]</scope>
    <source>
        <strain evidence="7">NZE10 / CBS 128990</strain>
    </source>
</reference>
<dbReference type="HOGENOM" id="CLU_129458_3_2_1"/>
<evidence type="ECO:0000256" key="4">
    <source>
        <dbReference type="PROSITE-ProRule" id="PRU00035"/>
    </source>
</evidence>
<dbReference type="PANTHER" id="PTHR45915:SF2">
    <property type="entry name" value="TOUTATIS, ISOFORM E"/>
    <property type="match status" value="1"/>
</dbReference>
<dbReference type="eggNOG" id="KOG0955">
    <property type="taxonomic scope" value="Eukaryota"/>
</dbReference>
<dbReference type="PROSITE" id="PS50014">
    <property type="entry name" value="BROMODOMAIN_2"/>
    <property type="match status" value="1"/>
</dbReference>
<evidence type="ECO:0000313" key="7">
    <source>
        <dbReference type="Proteomes" id="UP000016933"/>
    </source>
</evidence>
<name>N1PSN1_DOTSN</name>
<dbReference type="GO" id="GO:0000785">
    <property type="term" value="C:chromatin"/>
    <property type="evidence" value="ECO:0007669"/>
    <property type="project" value="TreeGrafter"/>
</dbReference>
<feature type="domain" description="Bromo" evidence="5">
    <location>
        <begin position="1"/>
        <end position="56"/>
    </location>
</feature>
<dbReference type="OrthoDB" id="410920at2759"/>
<evidence type="ECO:0000256" key="2">
    <source>
        <dbReference type="ARBA" id="ARBA00023117"/>
    </source>
</evidence>
<dbReference type="OMA" id="HECSWIF"/>
<accession>N1PSN1</accession>
<keyword evidence="2 4" id="KW-0103">Bromodomain</keyword>
<feature type="non-terminal residue" evidence="6">
    <location>
        <position position="1"/>
    </location>
</feature>
<dbReference type="GO" id="GO:0005634">
    <property type="term" value="C:nucleus"/>
    <property type="evidence" value="ECO:0007669"/>
    <property type="project" value="UniProtKB-SubCell"/>
</dbReference>
<dbReference type="SUPFAM" id="SSF47370">
    <property type="entry name" value="Bromodomain"/>
    <property type="match status" value="1"/>
</dbReference>
<organism evidence="6 7">
    <name type="scientific">Dothistroma septosporum (strain NZE10 / CBS 128990)</name>
    <name type="common">Red band needle blight fungus</name>
    <name type="synonym">Mycosphaerella pini</name>
    <dbReference type="NCBI Taxonomy" id="675120"/>
    <lineage>
        <taxon>Eukaryota</taxon>
        <taxon>Fungi</taxon>
        <taxon>Dikarya</taxon>
        <taxon>Ascomycota</taxon>
        <taxon>Pezizomycotina</taxon>
        <taxon>Dothideomycetes</taxon>
        <taxon>Dothideomycetidae</taxon>
        <taxon>Mycosphaerellales</taxon>
        <taxon>Mycosphaerellaceae</taxon>
        <taxon>Dothistroma</taxon>
    </lineage>
</organism>
<keyword evidence="7" id="KW-1185">Reference proteome</keyword>
<dbReference type="InterPro" id="IPR001487">
    <property type="entry name" value="Bromodomain"/>
</dbReference>
<reference evidence="7" key="1">
    <citation type="journal article" date="2012" name="PLoS Genet.">
        <title>The genomes of the fungal plant pathogens Cladosporium fulvum and Dothistroma septosporum reveal adaptation to different hosts and lifestyles but also signatures of common ancestry.</title>
        <authorList>
            <person name="de Wit P.J.G.M."/>
            <person name="van der Burgt A."/>
            <person name="Oekmen B."/>
            <person name="Stergiopoulos I."/>
            <person name="Abd-Elsalam K.A."/>
            <person name="Aerts A.L."/>
            <person name="Bahkali A.H."/>
            <person name="Beenen H.G."/>
            <person name="Chettri P."/>
            <person name="Cox M.P."/>
            <person name="Datema E."/>
            <person name="de Vries R.P."/>
            <person name="Dhillon B."/>
            <person name="Ganley A.R."/>
            <person name="Griffiths S.A."/>
            <person name="Guo Y."/>
            <person name="Hamelin R.C."/>
            <person name="Henrissat B."/>
            <person name="Kabir M.S."/>
            <person name="Jashni M.K."/>
            <person name="Kema G."/>
            <person name="Klaubauf S."/>
            <person name="Lapidus A."/>
            <person name="Levasseur A."/>
            <person name="Lindquist E."/>
            <person name="Mehrabi R."/>
            <person name="Ohm R.A."/>
            <person name="Owen T.J."/>
            <person name="Salamov A."/>
            <person name="Schwelm A."/>
            <person name="Schijlen E."/>
            <person name="Sun H."/>
            <person name="van den Burg H.A."/>
            <person name="van Ham R.C.H.J."/>
            <person name="Zhang S."/>
            <person name="Goodwin S.B."/>
            <person name="Grigoriev I.V."/>
            <person name="Collemare J."/>
            <person name="Bradshaw R.E."/>
        </authorList>
    </citation>
    <scope>NUCLEOTIDE SEQUENCE [LARGE SCALE GENOMIC DNA]</scope>
    <source>
        <strain evidence="7">NZE10 / CBS 128990</strain>
    </source>
</reference>
<evidence type="ECO:0000259" key="5">
    <source>
        <dbReference type="PROSITE" id="PS50014"/>
    </source>
</evidence>